<keyword evidence="1" id="KW-1133">Transmembrane helix</keyword>
<name>E0SRR4_IGNAA</name>
<dbReference type="STRING" id="583356.Igag_1647"/>
<evidence type="ECO:0000313" key="3">
    <source>
        <dbReference type="Proteomes" id="UP000001304"/>
    </source>
</evidence>
<sequence>MKGISDPISAGIISIAILLLAIFSIYTVFSSITSIYMQSIKGIRDSSRVIEMKIVNTTIYSNGTAYIYLLNSGSIPITDITKIEISMTINSGSTYLLRYSSNPVRGSWTPLYILVNNIVYPVNRFSLKPGETLVIEALAPSYIDPGSYIEIVVFLAGGKTHYVYVAG</sequence>
<dbReference type="EMBL" id="CP002098">
    <property type="protein sequence ID" value="ADM28445.1"/>
    <property type="molecule type" value="Genomic_DNA"/>
</dbReference>
<feature type="transmembrane region" description="Helical" evidence="1">
    <location>
        <begin position="12"/>
        <end position="37"/>
    </location>
</feature>
<evidence type="ECO:0008006" key="4">
    <source>
        <dbReference type="Google" id="ProtNLM"/>
    </source>
</evidence>
<dbReference type="HOGENOM" id="CLU_1590870_0_0_2"/>
<evidence type="ECO:0000256" key="1">
    <source>
        <dbReference type="SAM" id="Phobius"/>
    </source>
</evidence>
<keyword evidence="1" id="KW-0472">Membrane</keyword>
<dbReference type="BioCyc" id="IAGG583356:GHAH-1635-MONOMER"/>
<keyword evidence="3" id="KW-1185">Reference proteome</keyword>
<dbReference type="KEGG" id="iag:Igag_1647"/>
<keyword evidence="1" id="KW-0812">Transmembrane</keyword>
<dbReference type="AlphaFoldDB" id="E0SRR4"/>
<protein>
    <recommendedName>
        <fullName evidence="4">Flagellin</fullName>
    </recommendedName>
</protein>
<organism evidence="2 3">
    <name type="scientific">Ignisphaera aggregans (strain DSM 17230 / JCM 13409 / AQ1.S1)</name>
    <dbReference type="NCBI Taxonomy" id="583356"/>
    <lineage>
        <taxon>Archaea</taxon>
        <taxon>Thermoproteota</taxon>
        <taxon>Thermoprotei</taxon>
        <taxon>Desulfurococcales</taxon>
        <taxon>Desulfurococcaceae</taxon>
        <taxon>Ignisphaera</taxon>
    </lineage>
</organism>
<accession>E0SRR4</accession>
<evidence type="ECO:0000313" key="2">
    <source>
        <dbReference type="EMBL" id="ADM28445.1"/>
    </source>
</evidence>
<reference evidence="2 3" key="1">
    <citation type="journal article" date="2010" name="Stand. Genomic Sci.">
        <title>Complete genome sequence of Ignisphaera aggregans type strain (AQ1.S1).</title>
        <authorList>
            <person name="Goker M."/>
            <person name="Held B."/>
            <person name="Lapidus A."/>
            <person name="Nolan M."/>
            <person name="Spring S."/>
            <person name="Yasawong M."/>
            <person name="Lucas S."/>
            <person name="Glavina Del Rio T."/>
            <person name="Tice H."/>
            <person name="Cheng J.F."/>
            <person name="Goodwin L."/>
            <person name="Tapia R."/>
            <person name="Pitluck S."/>
            <person name="Liolios K."/>
            <person name="Ivanova N."/>
            <person name="Mavromatis K."/>
            <person name="Mikhailova N."/>
            <person name="Pati A."/>
            <person name="Chen A."/>
            <person name="Palaniappan K."/>
            <person name="Brambilla E."/>
            <person name="Land M."/>
            <person name="Hauser L."/>
            <person name="Chang Y.J."/>
            <person name="Jeffries C.D."/>
            <person name="Brettin T."/>
            <person name="Detter J.C."/>
            <person name="Han C."/>
            <person name="Rohde M."/>
            <person name="Sikorski J."/>
            <person name="Woyke T."/>
            <person name="Bristow J."/>
            <person name="Eisen J.A."/>
            <person name="Markowitz V."/>
            <person name="Hugenholtz P."/>
            <person name="Kyrpides N.C."/>
            <person name="Klenk H.P."/>
        </authorList>
    </citation>
    <scope>NUCLEOTIDE SEQUENCE [LARGE SCALE GENOMIC DNA]</scope>
    <source>
        <strain evidence="3">DSM 17230 / JCM 13409 / AQ1.S1</strain>
    </source>
</reference>
<dbReference type="Proteomes" id="UP000001304">
    <property type="component" value="Chromosome"/>
</dbReference>
<gene>
    <name evidence="2" type="ordered locus">Igag_1647</name>
</gene>
<proteinExistence type="predicted"/>